<dbReference type="InterPro" id="IPR033900">
    <property type="entry name" value="Gram_neg_porin_domain"/>
</dbReference>
<evidence type="ECO:0000313" key="13">
    <source>
        <dbReference type="EMBL" id="MDT0338132.1"/>
    </source>
</evidence>
<dbReference type="InterPro" id="IPR001702">
    <property type="entry name" value="Porin_Gram-ve"/>
</dbReference>
<evidence type="ECO:0000256" key="9">
    <source>
        <dbReference type="ARBA" id="ARBA00023136"/>
    </source>
</evidence>
<protein>
    <submittedName>
        <fullName evidence="13">Porin</fullName>
    </submittedName>
</protein>
<dbReference type="Pfam" id="PF13609">
    <property type="entry name" value="Porin_4"/>
    <property type="match status" value="1"/>
</dbReference>
<dbReference type="InterPro" id="IPR050298">
    <property type="entry name" value="Gram-neg_bact_OMP"/>
</dbReference>
<accession>A0AAE4GBZ5</accession>
<feature type="chain" id="PRO_5042134004" evidence="11">
    <location>
        <begin position="24"/>
        <end position="372"/>
    </location>
</feature>
<evidence type="ECO:0000256" key="3">
    <source>
        <dbReference type="ARBA" id="ARBA00022448"/>
    </source>
</evidence>
<dbReference type="EMBL" id="JAVRAA010000007">
    <property type="protein sequence ID" value="MDT0338132.1"/>
    <property type="molecule type" value="Genomic_DNA"/>
</dbReference>
<evidence type="ECO:0000256" key="4">
    <source>
        <dbReference type="ARBA" id="ARBA00022452"/>
    </source>
</evidence>
<keyword evidence="3" id="KW-0813">Transport</keyword>
<proteinExistence type="predicted"/>
<keyword evidence="10" id="KW-0998">Cell outer membrane</keyword>
<feature type="domain" description="Porin" evidence="12">
    <location>
        <begin position="9"/>
        <end position="339"/>
    </location>
</feature>
<dbReference type="PRINTS" id="PR00182">
    <property type="entry name" value="ECOLNEIPORIN"/>
</dbReference>
<keyword evidence="4" id="KW-1134">Transmembrane beta strand</keyword>
<dbReference type="GO" id="GO:0015288">
    <property type="term" value="F:porin activity"/>
    <property type="evidence" value="ECO:0007669"/>
    <property type="project" value="UniProtKB-KW"/>
</dbReference>
<keyword evidence="8" id="KW-0626">Porin</keyword>
<dbReference type="PANTHER" id="PTHR34501">
    <property type="entry name" value="PROTEIN YDDL-RELATED"/>
    <property type="match status" value="1"/>
</dbReference>
<evidence type="ECO:0000256" key="6">
    <source>
        <dbReference type="ARBA" id="ARBA00022729"/>
    </source>
</evidence>
<dbReference type="PRINTS" id="PR00184">
    <property type="entry name" value="NEISSPPORIN"/>
</dbReference>
<dbReference type="GO" id="GO:0034220">
    <property type="term" value="P:monoatomic ion transmembrane transport"/>
    <property type="evidence" value="ECO:0007669"/>
    <property type="project" value="InterPro"/>
</dbReference>
<evidence type="ECO:0000256" key="1">
    <source>
        <dbReference type="ARBA" id="ARBA00004571"/>
    </source>
</evidence>
<dbReference type="InterPro" id="IPR002299">
    <property type="entry name" value="Porin_Neis"/>
</dbReference>
<evidence type="ECO:0000256" key="10">
    <source>
        <dbReference type="ARBA" id="ARBA00023237"/>
    </source>
</evidence>
<dbReference type="AlphaFoldDB" id="A0AAE4GBZ5"/>
<evidence type="ECO:0000256" key="11">
    <source>
        <dbReference type="SAM" id="SignalP"/>
    </source>
</evidence>
<evidence type="ECO:0000256" key="8">
    <source>
        <dbReference type="ARBA" id="ARBA00023114"/>
    </source>
</evidence>
<comment type="subunit">
    <text evidence="2">Homotrimer.</text>
</comment>
<keyword evidence="7" id="KW-0406">Ion transport</keyword>
<organism evidence="13">
    <name type="scientific">Herbaspirillum huttiense subsp. nephrolepidis</name>
    <dbReference type="NCBI Taxonomy" id="3075126"/>
    <lineage>
        <taxon>Bacteria</taxon>
        <taxon>Pseudomonadati</taxon>
        <taxon>Pseudomonadota</taxon>
        <taxon>Betaproteobacteria</taxon>
        <taxon>Burkholderiales</taxon>
        <taxon>Oxalobacteraceae</taxon>
        <taxon>Herbaspirillum</taxon>
    </lineage>
</organism>
<comment type="caution">
    <text evidence="13">The sequence shown here is derived from an EMBL/GenBank/DDBJ whole genome shotgun (WGS) entry which is preliminary data.</text>
</comment>
<dbReference type="RefSeq" id="WP_310837777.1">
    <property type="nucleotide sequence ID" value="NZ_JAVLSM010000008.1"/>
</dbReference>
<dbReference type="InterPro" id="IPR023614">
    <property type="entry name" value="Porin_dom_sf"/>
</dbReference>
<comment type="subcellular location">
    <subcellularLocation>
        <location evidence="1">Cell outer membrane</location>
        <topology evidence="1">Multi-pass membrane protein</topology>
    </subcellularLocation>
</comment>
<dbReference type="Gene3D" id="2.40.160.10">
    <property type="entry name" value="Porin"/>
    <property type="match status" value="1"/>
</dbReference>
<dbReference type="SUPFAM" id="SSF56935">
    <property type="entry name" value="Porins"/>
    <property type="match status" value="1"/>
</dbReference>
<dbReference type="GO" id="GO:0046930">
    <property type="term" value="C:pore complex"/>
    <property type="evidence" value="ECO:0007669"/>
    <property type="project" value="UniProtKB-KW"/>
</dbReference>
<sequence length="372" mass="40252">MKKHWMIGALAIPAALAGAQAQAQSKVEIYGLISGGVGYLTNQGGPHNFEALSGTNQNPRIGFRGQEDLGGGTRAIFTLENGFNMMTGAASQSGRLFGRQSWVGLASNSMGTMTLGRQYEAVKDYLGPVVIASNGVHIGDNDNGYNNLRVQNSVKYVSPMFNNFNVTALYGFGEAAGDASVNRVMSIGSGYKGGNFRWAVAFTQMDQPNSTKSPDGAMGNDYASSLLIFNKSAVNSSAGVRRQRIAGTGGFYTVGKTDFGAMYSNVKYEYLDNTRLTLQNFDINLVHHYTPALNLGASYFYTTGKYDTINTNPKWHQINLQADYFLSKRTDVAITYSYQLAAGDATKATIFGFPSSSDKKQAVLMLGMRHVF</sequence>
<feature type="signal peptide" evidence="11">
    <location>
        <begin position="1"/>
        <end position="23"/>
    </location>
</feature>
<evidence type="ECO:0000259" key="12">
    <source>
        <dbReference type="Pfam" id="PF13609"/>
    </source>
</evidence>
<keyword evidence="5" id="KW-0812">Transmembrane</keyword>
<evidence type="ECO:0000256" key="7">
    <source>
        <dbReference type="ARBA" id="ARBA00023065"/>
    </source>
</evidence>
<gene>
    <name evidence="13" type="ORF">RJN63_14900</name>
</gene>
<name>A0AAE4GBZ5_9BURK</name>
<keyword evidence="9" id="KW-0472">Membrane</keyword>
<dbReference type="PANTHER" id="PTHR34501:SF9">
    <property type="entry name" value="MAJOR OUTER MEMBRANE PROTEIN P.IA"/>
    <property type="match status" value="1"/>
</dbReference>
<evidence type="ECO:0000256" key="5">
    <source>
        <dbReference type="ARBA" id="ARBA00022692"/>
    </source>
</evidence>
<dbReference type="GO" id="GO:0009279">
    <property type="term" value="C:cell outer membrane"/>
    <property type="evidence" value="ECO:0007669"/>
    <property type="project" value="UniProtKB-SubCell"/>
</dbReference>
<keyword evidence="6 11" id="KW-0732">Signal</keyword>
<reference evidence="13" key="1">
    <citation type="submission" date="2023-02" db="EMBL/GenBank/DDBJ databases">
        <title>Description of Herbaspirillum huttiense subsp. nephrolepsisexaltata and Herbaspirillum huttiense subsp. lycopersicon.</title>
        <authorList>
            <person name="Poudel M."/>
            <person name="Sharma A."/>
            <person name="Goss E."/>
            <person name="Tapia J.H."/>
            <person name="Harmon C.M."/>
            <person name="Jones J.B."/>
        </authorList>
    </citation>
    <scope>NUCLEOTIDE SEQUENCE</scope>
    <source>
        <strain evidence="13">NC40101</strain>
    </source>
</reference>
<dbReference type="CDD" id="cd00342">
    <property type="entry name" value="gram_neg_porins"/>
    <property type="match status" value="1"/>
</dbReference>
<evidence type="ECO:0000256" key="2">
    <source>
        <dbReference type="ARBA" id="ARBA00011233"/>
    </source>
</evidence>